<dbReference type="OrthoDB" id="2851062at2"/>
<evidence type="ECO:0000313" key="3">
    <source>
        <dbReference type="Proteomes" id="UP000030588"/>
    </source>
</evidence>
<keyword evidence="1" id="KW-0812">Transmembrane</keyword>
<proteinExistence type="predicted"/>
<feature type="transmembrane region" description="Helical" evidence="1">
    <location>
        <begin position="29"/>
        <end position="47"/>
    </location>
</feature>
<feature type="transmembrane region" description="Helical" evidence="1">
    <location>
        <begin position="6"/>
        <end position="22"/>
    </location>
</feature>
<protein>
    <submittedName>
        <fullName evidence="2">Uncharacterized protein</fullName>
    </submittedName>
</protein>
<keyword evidence="1" id="KW-1133">Transmembrane helix</keyword>
<reference evidence="2 3" key="1">
    <citation type="submission" date="2014-10" db="EMBL/GenBank/DDBJ databases">
        <title>Draft genome of phytase producing Bacillus ginsengihumi strain M2.11.</title>
        <authorList>
            <person name="Toymentseva A."/>
            <person name="Boulygina E.A."/>
            <person name="Kazakov S.V."/>
            <person name="Kayumov I."/>
            <person name="Suleimanova A.D."/>
            <person name="Mardanova A.M."/>
            <person name="Maria S.N."/>
            <person name="Sergey M.Y."/>
            <person name="Sharipova M.R."/>
        </authorList>
    </citation>
    <scope>NUCLEOTIDE SEQUENCE [LARGE SCALE GENOMIC DNA]</scope>
    <source>
        <strain evidence="2 3">M2.11</strain>
    </source>
</reference>
<evidence type="ECO:0000313" key="2">
    <source>
        <dbReference type="EMBL" id="KHD85325.1"/>
    </source>
</evidence>
<dbReference type="EMBL" id="JRUN01000026">
    <property type="protein sequence ID" value="KHD85325.1"/>
    <property type="molecule type" value="Genomic_DNA"/>
</dbReference>
<dbReference type="RefSeq" id="WP_035354670.1">
    <property type="nucleotide sequence ID" value="NZ_JRUN01000026.1"/>
</dbReference>
<organism evidence="2 3">
    <name type="scientific">Heyndrickxia ginsengihumi</name>
    <dbReference type="NCBI Taxonomy" id="363870"/>
    <lineage>
        <taxon>Bacteria</taxon>
        <taxon>Bacillati</taxon>
        <taxon>Bacillota</taxon>
        <taxon>Bacilli</taxon>
        <taxon>Bacillales</taxon>
        <taxon>Bacillaceae</taxon>
        <taxon>Heyndrickxia</taxon>
    </lineage>
</organism>
<sequence length="83" mass="10057">MPYMFVFVSIFILYTIVILMPKRLSRGEMYYTLIFAILLNVFVDIYLDLKLDLYGYFHKGVDYQMVIVLIGTYQYDLFKWFPL</sequence>
<name>A0A0A6VAT8_9BACI</name>
<dbReference type="Proteomes" id="UP000030588">
    <property type="component" value="Unassembled WGS sequence"/>
</dbReference>
<evidence type="ECO:0000256" key="1">
    <source>
        <dbReference type="SAM" id="Phobius"/>
    </source>
</evidence>
<keyword evidence="1" id="KW-0472">Membrane</keyword>
<accession>A0A0A6VAT8</accession>
<gene>
    <name evidence="2" type="ORF">NG54_09905</name>
</gene>
<comment type="caution">
    <text evidence="2">The sequence shown here is derived from an EMBL/GenBank/DDBJ whole genome shotgun (WGS) entry which is preliminary data.</text>
</comment>
<dbReference type="AlphaFoldDB" id="A0A0A6VAT8"/>